<reference evidence="1 2" key="1">
    <citation type="submission" date="2019-11" db="EMBL/GenBank/DDBJ databases">
        <title>Pedobacter petrophilus genome.</title>
        <authorList>
            <person name="Feldbauer M.J."/>
            <person name="Newman J.D."/>
        </authorList>
    </citation>
    <scope>NUCLEOTIDE SEQUENCE [LARGE SCALE GENOMIC DNA]</scope>
    <source>
        <strain evidence="1 2">LMG 29686</strain>
    </source>
</reference>
<dbReference type="AlphaFoldDB" id="A0A7K0FT56"/>
<gene>
    <name evidence="1" type="ORF">GJU39_00200</name>
</gene>
<evidence type="ECO:0000313" key="2">
    <source>
        <dbReference type="Proteomes" id="UP000487757"/>
    </source>
</evidence>
<keyword evidence="2" id="KW-1185">Reference proteome</keyword>
<dbReference type="RefSeq" id="WP_154278665.1">
    <property type="nucleotide sequence ID" value="NZ_JBHUJQ010000001.1"/>
</dbReference>
<accession>A0A7K0FT56</accession>
<dbReference type="EMBL" id="WKKH01000001">
    <property type="protein sequence ID" value="MRX74492.1"/>
    <property type="molecule type" value="Genomic_DNA"/>
</dbReference>
<dbReference type="Gene3D" id="2.60.120.10">
    <property type="entry name" value="Jelly Rolls"/>
    <property type="match status" value="1"/>
</dbReference>
<proteinExistence type="predicted"/>
<dbReference type="SUPFAM" id="SSF51206">
    <property type="entry name" value="cAMP-binding domain-like"/>
    <property type="match status" value="1"/>
</dbReference>
<name>A0A7K0FT56_9SPHI</name>
<dbReference type="InterPro" id="IPR018490">
    <property type="entry name" value="cNMP-bd_dom_sf"/>
</dbReference>
<dbReference type="Proteomes" id="UP000487757">
    <property type="component" value="Unassembled WGS sequence"/>
</dbReference>
<sequence>MNVKPQEHVKVLINYLEQFVKVPEVMAKLIIRETTVIELKKRKHLVSPLDLKPNLYFILTGSVRGFDRDDHTDITSWIAIEGQIVGLTLYSSPTAHGRRQYIETLEDSRAIMIPNALVNTLFTLFPEMGTIGRKLLWLHYYDAEERNYLTRLSSAEKRLRRMIHTHPQFYYRTPIKYLASYLGMRMETLSRLRAQISTEKVMV</sequence>
<organism evidence="1 2">
    <name type="scientific">Pedobacter petrophilus</name>
    <dbReference type="NCBI Taxonomy" id="1908241"/>
    <lineage>
        <taxon>Bacteria</taxon>
        <taxon>Pseudomonadati</taxon>
        <taxon>Bacteroidota</taxon>
        <taxon>Sphingobacteriia</taxon>
        <taxon>Sphingobacteriales</taxon>
        <taxon>Sphingobacteriaceae</taxon>
        <taxon>Pedobacter</taxon>
    </lineage>
</organism>
<comment type="caution">
    <text evidence="1">The sequence shown here is derived from an EMBL/GenBank/DDBJ whole genome shotgun (WGS) entry which is preliminary data.</text>
</comment>
<protein>
    <submittedName>
        <fullName evidence="1">Crp/Fnr family transcriptional regulator</fullName>
    </submittedName>
</protein>
<dbReference type="InterPro" id="IPR014710">
    <property type="entry name" value="RmlC-like_jellyroll"/>
</dbReference>
<evidence type="ECO:0000313" key="1">
    <source>
        <dbReference type="EMBL" id="MRX74492.1"/>
    </source>
</evidence>
<dbReference type="OrthoDB" id="752588at2"/>